<keyword evidence="12" id="KW-0282">Flagellum</keyword>
<evidence type="ECO:0000256" key="7">
    <source>
        <dbReference type="ARBA" id="ARBA00022779"/>
    </source>
</evidence>
<dbReference type="PANTHER" id="PTHR35091:SF2">
    <property type="entry name" value="FLAGELLAR PROTEIN FLIL"/>
    <property type="match status" value="1"/>
</dbReference>
<evidence type="ECO:0000256" key="4">
    <source>
        <dbReference type="ARBA" id="ARBA00022475"/>
    </source>
</evidence>
<organism evidence="12">
    <name type="scientific">Ignavibacterium album</name>
    <dbReference type="NCBI Taxonomy" id="591197"/>
    <lineage>
        <taxon>Bacteria</taxon>
        <taxon>Pseudomonadati</taxon>
        <taxon>Ignavibacteriota</taxon>
        <taxon>Ignavibacteria</taxon>
        <taxon>Ignavibacteriales</taxon>
        <taxon>Ignavibacteriaceae</taxon>
        <taxon>Ignavibacterium</taxon>
    </lineage>
</organism>
<keyword evidence="6 10" id="KW-0812">Transmembrane</keyword>
<dbReference type="EMBL" id="DSUJ01000008">
    <property type="protein sequence ID" value="HFI90415.1"/>
    <property type="molecule type" value="Genomic_DNA"/>
</dbReference>
<keyword evidence="12" id="KW-0966">Cell projection</keyword>
<evidence type="ECO:0000256" key="6">
    <source>
        <dbReference type="ARBA" id="ARBA00022692"/>
    </source>
</evidence>
<evidence type="ECO:0000256" key="2">
    <source>
        <dbReference type="ARBA" id="ARBA00004162"/>
    </source>
</evidence>
<feature type="region of interest" description="Disordered" evidence="11">
    <location>
        <begin position="34"/>
        <end position="67"/>
    </location>
</feature>
<accession>A0A7V2ZI68</accession>
<name>A0A7V2ZI68_9BACT</name>
<dbReference type="GO" id="GO:0005886">
    <property type="term" value="C:plasma membrane"/>
    <property type="evidence" value="ECO:0007669"/>
    <property type="project" value="UniProtKB-SubCell"/>
</dbReference>
<dbReference type="PANTHER" id="PTHR35091">
    <property type="entry name" value="FLAGELLAR PROTEIN FLIL"/>
    <property type="match status" value="1"/>
</dbReference>
<comment type="function">
    <text evidence="1 10">Controls the rotational direction of flagella during chemotaxis.</text>
</comment>
<evidence type="ECO:0000256" key="1">
    <source>
        <dbReference type="ARBA" id="ARBA00002254"/>
    </source>
</evidence>
<keyword evidence="5 10" id="KW-0145">Chemotaxis</keyword>
<feature type="compositionally biased region" description="Low complexity" evidence="11">
    <location>
        <begin position="58"/>
        <end position="67"/>
    </location>
</feature>
<evidence type="ECO:0000256" key="10">
    <source>
        <dbReference type="RuleBase" id="RU364125"/>
    </source>
</evidence>
<gene>
    <name evidence="12" type="ORF">ENS31_02665</name>
</gene>
<dbReference type="GO" id="GO:0006935">
    <property type="term" value="P:chemotaxis"/>
    <property type="evidence" value="ECO:0007669"/>
    <property type="project" value="UniProtKB-KW"/>
</dbReference>
<comment type="similarity">
    <text evidence="3 10">Belongs to the FliL family.</text>
</comment>
<evidence type="ECO:0000256" key="8">
    <source>
        <dbReference type="ARBA" id="ARBA00022989"/>
    </source>
</evidence>
<dbReference type="Pfam" id="PF03748">
    <property type="entry name" value="FliL"/>
    <property type="match status" value="1"/>
</dbReference>
<protein>
    <recommendedName>
        <fullName evidence="10">Flagellar protein FliL</fullName>
    </recommendedName>
</protein>
<evidence type="ECO:0000256" key="11">
    <source>
        <dbReference type="SAM" id="MobiDB-lite"/>
    </source>
</evidence>
<keyword evidence="12" id="KW-0969">Cilium</keyword>
<keyword evidence="8 10" id="KW-1133">Transmembrane helix</keyword>
<evidence type="ECO:0000313" key="12">
    <source>
        <dbReference type="EMBL" id="HFI90415.1"/>
    </source>
</evidence>
<comment type="subcellular location">
    <subcellularLocation>
        <location evidence="2">Cell membrane</location>
        <topology evidence="2">Single-pass membrane protein</topology>
    </subcellularLocation>
</comment>
<comment type="caution">
    <text evidence="12">The sequence shown here is derived from an EMBL/GenBank/DDBJ whole genome shotgun (WGS) entry which is preliminary data.</text>
</comment>
<feature type="compositionally biased region" description="Polar residues" evidence="11">
    <location>
        <begin position="37"/>
        <end position="48"/>
    </location>
</feature>
<proteinExistence type="inferred from homology"/>
<sequence>MKPKLLIIGLPLFIVQLVAVYFITANILIPKDHNSGNKENINQQQTAEVQKENKTEENTNSPETESNITIGENIFNLEDIIVNPAETNGKTLALASLGFDLKTPEAKKTMEEKVIIVKDAVITLLSSKTVPQLSNAAYRDTLKSEMIRDLSKKLTGVGINNIYFSKFIIQ</sequence>
<dbReference type="InterPro" id="IPR005503">
    <property type="entry name" value="FliL"/>
</dbReference>
<keyword evidence="9 10" id="KW-0472">Membrane</keyword>
<dbReference type="GO" id="GO:0071978">
    <property type="term" value="P:bacterial-type flagellum-dependent swarming motility"/>
    <property type="evidence" value="ECO:0007669"/>
    <property type="project" value="TreeGrafter"/>
</dbReference>
<feature type="transmembrane region" description="Helical" evidence="10">
    <location>
        <begin position="6"/>
        <end position="29"/>
    </location>
</feature>
<keyword evidence="4 10" id="KW-1003">Cell membrane</keyword>
<keyword evidence="7 10" id="KW-0283">Flagellar rotation</keyword>
<dbReference type="AlphaFoldDB" id="A0A7V2ZI68"/>
<reference evidence="12" key="1">
    <citation type="journal article" date="2020" name="mSystems">
        <title>Genome- and Community-Level Interaction Insights into Carbon Utilization and Element Cycling Functions of Hydrothermarchaeota in Hydrothermal Sediment.</title>
        <authorList>
            <person name="Zhou Z."/>
            <person name="Liu Y."/>
            <person name="Xu W."/>
            <person name="Pan J."/>
            <person name="Luo Z.H."/>
            <person name="Li M."/>
        </authorList>
    </citation>
    <scope>NUCLEOTIDE SEQUENCE [LARGE SCALE GENOMIC DNA]</scope>
    <source>
        <strain evidence="12">SpSt-479</strain>
    </source>
</reference>
<evidence type="ECO:0000256" key="9">
    <source>
        <dbReference type="ARBA" id="ARBA00023136"/>
    </source>
</evidence>
<dbReference type="GO" id="GO:0009425">
    <property type="term" value="C:bacterial-type flagellum basal body"/>
    <property type="evidence" value="ECO:0007669"/>
    <property type="project" value="InterPro"/>
</dbReference>
<evidence type="ECO:0000256" key="5">
    <source>
        <dbReference type="ARBA" id="ARBA00022500"/>
    </source>
</evidence>
<evidence type="ECO:0000256" key="3">
    <source>
        <dbReference type="ARBA" id="ARBA00008281"/>
    </source>
</evidence>